<dbReference type="AlphaFoldDB" id="A0A5B8FWW9"/>
<keyword evidence="2" id="KW-1185">Reference proteome</keyword>
<dbReference type="OrthoDB" id="7658488at2"/>
<proteinExistence type="predicted"/>
<evidence type="ECO:0000313" key="2">
    <source>
        <dbReference type="Proteomes" id="UP000305888"/>
    </source>
</evidence>
<organism evidence="1 2">
    <name type="scientific">Paroceanicella profunda</name>
    <dbReference type="NCBI Taxonomy" id="2579971"/>
    <lineage>
        <taxon>Bacteria</taxon>
        <taxon>Pseudomonadati</taxon>
        <taxon>Pseudomonadota</taxon>
        <taxon>Alphaproteobacteria</taxon>
        <taxon>Rhodobacterales</taxon>
        <taxon>Paracoccaceae</taxon>
        <taxon>Paroceanicella</taxon>
    </lineage>
</organism>
<accession>A0A5B8FWW9</accession>
<evidence type="ECO:0000313" key="1">
    <source>
        <dbReference type="EMBL" id="QDL93035.1"/>
    </source>
</evidence>
<dbReference type="Proteomes" id="UP000305888">
    <property type="component" value="Chromosome"/>
</dbReference>
<sequence>METYLSREILEGLGSVRSVRPRAKSPRLTVRDGKRSQPLLRLWESGFAVPAGGVALRGRVDLYDGGTHLASCLIVCAEQVGETMEYEFKQRTRVTDAPAVDYERDGEAPSALLPG</sequence>
<dbReference type="EMBL" id="CP040818">
    <property type="protein sequence ID" value="QDL93035.1"/>
    <property type="molecule type" value="Genomic_DNA"/>
</dbReference>
<gene>
    <name evidence="1" type="ORF">FDP22_15330</name>
</gene>
<protein>
    <submittedName>
        <fullName evidence="1">Uncharacterized protein</fullName>
    </submittedName>
</protein>
<dbReference type="KEGG" id="ppru:FDP22_15330"/>
<dbReference type="RefSeq" id="WP_138574964.1">
    <property type="nucleotide sequence ID" value="NZ_CP040818.1"/>
</dbReference>
<reference evidence="1 2" key="1">
    <citation type="submission" date="2019-06" db="EMBL/GenBank/DDBJ databases">
        <title>Genome sequence of Rhodobacteraceae bacterium D4M1.</title>
        <authorList>
            <person name="Cao J."/>
        </authorList>
    </citation>
    <scope>NUCLEOTIDE SEQUENCE [LARGE SCALE GENOMIC DNA]</scope>
    <source>
        <strain evidence="1 2">D4M1</strain>
    </source>
</reference>
<name>A0A5B8FWW9_9RHOB</name>